<dbReference type="InterPro" id="IPR051781">
    <property type="entry name" value="Metallo-dep_Hydrolase"/>
</dbReference>
<dbReference type="EMBL" id="VYXP01000001">
    <property type="protein sequence ID" value="KAA9134229.1"/>
    <property type="molecule type" value="Genomic_DNA"/>
</dbReference>
<keyword evidence="3" id="KW-1185">Reference proteome</keyword>
<dbReference type="SUPFAM" id="SSF51556">
    <property type="entry name" value="Metallo-dependent hydrolases"/>
    <property type="match status" value="1"/>
</dbReference>
<dbReference type="Gene3D" id="3.40.50.10910">
    <property type="entry name" value="Amidohydrolase"/>
    <property type="match status" value="1"/>
</dbReference>
<dbReference type="InterPro" id="IPR011059">
    <property type="entry name" value="Metal-dep_hydrolase_composite"/>
</dbReference>
<dbReference type="SUPFAM" id="SSF51338">
    <property type="entry name" value="Composite domain of metallo-dependent hydrolases"/>
    <property type="match status" value="2"/>
</dbReference>
<proteinExistence type="predicted"/>
<evidence type="ECO:0000259" key="1">
    <source>
        <dbReference type="Pfam" id="PF01979"/>
    </source>
</evidence>
<dbReference type="Gene3D" id="1.20.58.520">
    <property type="entry name" value="Amidohydrolase"/>
    <property type="match status" value="1"/>
</dbReference>
<dbReference type="Pfam" id="PF01979">
    <property type="entry name" value="Amidohydro_1"/>
    <property type="match status" value="1"/>
</dbReference>
<dbReference type="GO" id="GO:0016810">
    <property type="term" value="F:hydrolase activity, acting on carbon-nitrogen (but not peptide) bonds"/>
    <property type="evidence" value="ECO:0007669"/>
    <property type="project" value="InterPro"/>
</dbReference>
<reference evidence="2 3" key="1">
    <citation type="submission" date="2019-09" db="EMBL/GenBank/DDBJ databases">
        <title>Wenzhouxiangella sp. Genome sequencing and assembly.</title>
        <authorList>
            <person name="Zhang R."/>
        </authorList>
    </citation>
    <scope>NUCLEOTIDE SEQUENCE [LARGE SCALE GENOMIC DNA]</scope>
    <source>
        <strain evidence="2 3">W260</strain>
    </source>
</reference>
<organism evidence="2 3">
    <name type="scientific">Marinihelvus fidelis</name>
    <dbReference type="NCBI Taxonomy" id="2613842"/>
    <lineage>
        <taxon>Bacteria</taxon>
        <taxon>Pseudomonadati</taxon>
        <taxon>Pseudomonadota</taxon>
        <taxon>Gammaproteobacteria</taxon>
        <taxon>Chromatiales</taxon>
        <taxon>Wenzhouxiangellaceae</taxon>
        <taxon>Marinihelvus</taxon>
    </lineage>
</organism>
<dbReference type="Gene3D" id="2.30.40.10">
    <property type="entry name" value="Urease, subunit C, domain 1"/>
    <property type="match status" value="1"/>
</dbReference>
<dbReference type="Gene3D" id="3.30.110.90">
    <property type="entry name" value="Amidohydrolase"/>
    <property type="match status" value="1"/>
</dbReference>
<name>A0A5N0TLM0_9GAMM</name>
<accession>A0A5N0TLM0</accession>
<evidence type="ECO:0000313" key="3">
    <source>
        <dbReference type="Proteomes" id="UP000325372"/>
    </source>
</evidence>
<feature type="domain" description="Amidohydrolase-related" evidence="1">
    <location>
        <begin position="303"/>
        <end position="637"/>
    </location>
</feature>
<sequence length="662" mass="72275">MLVSGAAGAAETDRWNVLVSGVVIGQVTVERDGNQYEVDYEYRNNGRGPTKEESITIDEAGLPTTWHIDGHTTFGNQVAERFALEDGVARWTDSTGSTEQAPGEPTLYVAQEGSPFALWIYANALLKDLDMSLPALPGGELRLTELQPVSVAGDSGETQVMAYALSGTELDPAYFLLDDEQAFFGYFSPRFVVIREGFEGNETALNELAANLAAQHYADIQARVKHDYGKPVRVANVHVFDPREMQLSGLKDVVVKGNRVVAVVDAGTVTAGDEVVIEGSGGTLLPGLWDMHGHVGQDDALLNIAAGVTSIRDMGNRNDVLDELIEKISSGVVAGPRIVRSGMIEGRSEFNNNNGMLVGNQQEALDAVDWYADRGFWQIKIYNSMRGEWVPAMVERAHERGLRVAGHVPAFDRANAMIEAGYDELTHINQVMLGYVLESDEDTRTLLRLTALKRLQDLDLDAGEVQHTIDLMVEHDVAVDPTMAIHEALLLGRNGETRAGVRDYIDHMPVGVQRQARVAWADISTPEDDAAYRAAYDRILGTIRMMREAGVFIVFGTDMGGAFNQHREMEIYQQAGFSAGEILRRATLDMAEYTGQGDDLGAIEAGKLADFFLVPGNPLDDLKAIKTISMVMADGTVYYPTEIYQAVGILPFTDLPAVMGAE</sequence>
<evidence type="ECO:0000313" key="2">
    <source>
        <dbReference type="EMBL" id="KAA9134229.1"/>
    </source>
</evidence>
<dbReference type="Proteomes" id="UP000325372">
    <property type="component" value="Unassembled WGS sequence"/>
</dbReference>
<gene>
    <name evidence="2" type="ORF">F3N42_00760</name>
</gene>
<dbReference type="AlphaFoldDB" id="A0A5N0TLM0"/>
<dbReference type="PANTHER" id="PTHR43135:SF3">
    <property type="entry name" value="ALPHA-D-RIBOSE 1-METHYLPHOSPHONATE 5-TRIPHOSPHATE DIPHOSPHATASE"/>
    <property type="match status" value="1"/>
</dbReference>
<dbReference type="InterPro" id="IPR032466">
    <property type="entry name" value="Metal_Hydrolase"/>
</dbReference>
<dbReference type="PANTHER" id="PTHR43135">
    <property type="entry name" value="ALPHA-D-RIBOSE 1-METHYLPHOSPHONATE 5-TRIPHOSPHATE DIPHOSPHATASE"/>
    <property type="match status" value="1"/>
</dbReference>
<protein>
    <submittedName>
        <fullName evidence="2">Amidohydrolase family protein</fullName>
    </submittedName>
</protein>
<dbReference type="InterPro" id="IPR006680">
    <property type="entry name" value="Amidohydro-rel"/>
</dbReference>
<comment type="caution">
    <text evidence="2">The sequence shown here is derived from an EMBL/GenBank/DDBJ whole genome shotgun (WGS) entry which is preliminary data.</text>
</comment>
<keyword evidence="2" id="KW-0378">Hydrolase</keyword>